<evidence type="ECO:0000313" key="2">
    <source>
        <dbReference type="Proteomes" id="UP000323597"/>
    </source>
</evidence>
<accession>A0A5D2ZIK8</accession>
<proteinExistence type="predicted"/>
<sequence length="69" mass="8272">RKKDATHRNEIQIIMRDSFLLFSSIKTKVKTKKRIDRLSIPPNCLRKLRVRGAYICYGMPIYIELRIHK</sequence>
<protein>
    <submittedName>
        <fullName evidence="1">Uncharacterized protein</fullName>
    </submittedName>
</protein>
<gene>
    <name evidence="1" type="ORF">E1A91_A05G381900v1</name>
</gene>
<dbReference type="Proteomes" id="UP000323597">
    <property type="component" value="Chromosome A05"/>
</dbReference>
<dbReference type="AlphaFoldDB" id="A0A5D2ZIK8"/>
<reference evidence="1 2" key="1">
    <citation type="submission" date="2019-07" db="EMBL/GenBank/DDBJ databases">
        <title>WGS assembly of Gossypium mustelinum.</title>
        <authorList>
            <person name="Chen Z.J."/>
            <person name="Sreedasyam A."/>
            <person name="Ando A."/>
            <person name="Song Q."/>
            <person name="De L."/>
            <person name="Hulse-Kemp A."/>
            <person name="Ding M."/>
            <person name="Ye W."/>
            <person name="Kirkbride R."/>
            <person name="Jenkins J."/>
            <person name="Plott C."/>
            <person name="Lovell J."/>
            <person name="Lin Y.-M."/>
            <person name="Vaughn R."/>
            <person name="Liu B."/>
            <person name="Li W."/>
            <person name="Simpson S."/>
            <person name="Scheffler B."/>
            <person name="Saski C."/>
            <person name="Grover C."/>
            <person name="Hu G."/>
            <person name="Conover J."/>
            <person name="Carlson J."/>
            <person name="Shu S."/>
            <person name="Boston L."/>
            <person name="Williams M."/>
            <person name="Peterson D."/>
            <person name="Mcgee K."/>
            <person name="Jones D."/>
            <person name="Wendel J."/>
            <person name="Stelly D."/>
            <person name="Grimwood J."/>
            <person name="Schmutz J."/>
        </authorList>
    </citation>
    <scope>NUCLEOTIDE SEQUENCE [LARGE SCALE GENOMIC DNA]</scope>
    <source>
        <strain evidence="1">1408120.09</strain>
    </source>
</reference>
<feature type="non-terminal residue" evidence="1">
    <location>
        <position position="1"/>
    </location>
</feature>
<dbReference type="EMBL" id="CM017640">
    <property type="protein sequence ID" value="TYJ37521.1"/>
    <property type="molecule type" value="Genomic_DNA"/>
</dbReference>
<evidence type="ECO:0000313" key="1">
    <source>
        <dbReference type="EMBL" id="TYJ37521.1"/>
    </source>
</evidence>
<organism evidence="1 2">
    <name type="scientific">Gossypium mustelinum</name>
    <name type="common">Cotton</name>
    <name type="synonym">Gossypium caicoense</name>
    <dbReference type="NCBI Taxonomy" id="34275"/>
    <lineage>
        <taxon>Eukaryota</taxon>
        <taxon>Viridiplantae</taxon>
        <taxon>Streptophyta</taxon>
        <taxon>Embryophyta</taxon>
        <taxon>Tracheophyta</taxon>
        <taxon>Spermatophyta</taxon>
        <taxon>Magnoliopsida</taxon>
        <taxon>eudicotyledons</taxon>
        <taxon>Gunneridae</taxon>
        <taxon>Pentapetalae</taxon>
        <taxon>rosids</taxon>
        <taxon>malvids</taxon>
        <taxon>Malvales</taxon>
        <taxon>Malvaceae</taxon>
        <taxon>Malvoideae</taxon>
        <taxon>Gossypium</taxon>
    </lineage>
</organism>
<keyword evidence="2" id="KW-1185">Reference proteome</keyword>
<name>A0A5D2ZIK8_GOSMU</name>